<dbReference type="Gene3D" id="2.20.110.10">
    <property type="entry name" value="Histone H3 K4-specific methyltransferase SET7/9 N-terminal domain"/>
    <property type="match status" value="4"/>
</dbReference>
<dbReference type="SUPFAM" id="SSF109993">
    <property type="entry name" value="VPS9 domain"/>
    <property type="match status" value="1"/>
</dbReference>
<dbReference type="PANTHER" id="PTHR46089">
    <property type="entry name" value="ALSIN HOMOLOG"/>
    <property type="match status" value="1"/>
</dbReference>
<dbReference type="Pfam" id="PF02493">
    <property type="entry name" value="MORN"/>
    <property type="match status" value="8"/>
</dbReference>
<dbReference type="SUPFAM" id="SSF50729">
    <property type="entry name" value="PH domain-like"/>
    <property type="match status" value="1"/>
</dbReference>
<dbReference type="Gene3D" id="2.30.29.30">
    <property type="entry name" value="Pleckstrin-homology domain (PH domain)/Phosphotyrosine-binding domain (PTB)"/>
    <property type="match status" value="1"/>
</dbReference>
<dbReference type="PANTHER" id="PTHR46089:SF2">
    <property type="entry name" value="ALSIN HOMOLOG"/>
    <property type="match status" value="1"/>
</dbReference>
<evidence type="ECO:0000313" key="7">
    <source>
        <dbReference type="Proteomes" id="UP001154078"/>
    </source>
</evidence>
<gene>
    <name evidence="6" type="ORF">MELIAE_LOCUS8245</name>
</gene>
<dbReference type="Pfam" id="PF26202">
    <property type="entry name" value="HA_Alsin"/>
    <property type="match status" value="1"/>
</dbReference>
<evidence type="ECO:0000313" key="6">
    <source>
        <dbReference type="EMBL" id="CAH0557543.1"/>
    </source>
</evidence>
<keyword evidence="1" id="KW-0344">Guanine-nucleotide releasing factor</keyword>
<dbReference type="SUPFAM" id="SSF50985">
    <property type="entry name" value="RCC1/BLIP-II"/>
    <property type="match status" value="2"/>
</dbReference>
<dbReference type="Pfam" id="PF02204">
    <property type="entry name" value="VPS9"/>
    <property type="match status" value="1"/>
</dbReference>
<dbReference type="GO" id="GO:0005737">
    <property type="term" value="C:cytoplasm"/>
    <property type="evidence" value="ECO:0007669"/>
    <property type="project" value="TreeGrafter"/>
</dbReference>
<evidence type="ECO:0000256" key="1">
    <source>
        <dbReference type="ARBA" id="ARBA00022658"/>
    </source>
</evidence>
<evidence type="ECO:0000259" key="3">
    <source>
        <dbReference type="Pfam" id="PF02204"/>
    </source>
</evidence>
<dbReference type="GO" id="GO:0016197">
    <property type="term" value="P:endosomal transport"/>
    <property type="evidence" value="ECO:0007669"/>
    <property type="project" value="TreeGrafter"/>
</dbReference>
<keyword evidence="7" id="KW-1185">Reference proteome</keyword>
<organism evidence="6 7">
    <name type="scientific">Brassicogethes aeneus</name>
    <name type="common">Rape pollen beetle</name>
    <name type="synonym">Meligethes aeneus</name>
    <dbReference type="NCBI Taxonomy" id="1431903"/>
    <lineage>
        <taxon>Eukaryota</taxon>
        <taxon>Metazoa</taxon>
        <taxon>Ecdysozoa</taxon>
        <taxon>Arthropoda</taxon>
        <taxon>Hexapoda</taxon>
        <taxon>Insecta</taxon>
        <taxon>Pterygota</taxon>
        <taxon>Neoptera</taxon>
        <taxon>Endopterygota</taxon>
        <taxon>Coleoptera</taxon>
        <taxon>Polyphaga</taxon>
        <taxon>Cucujiformia</taxon>
        <taxon>Nitidulidae</taxon>
        <taxon>Meligethinae</taxon>
        <taxon>Brassicogethes</taxon>
    </lineage>
</organism>
<dbReference type="InterPro" id="IPR003123">
    <property type="entry name" value="VPS9"/>
</dbReference>
<dbReference type="InterPro" id="IPR011993">
    <property type="entry name" value="PH-like_dom_sf"/>
</dbReference>
<evidence type="ECO:0000256" key="2">
    <source>
        <dbReference type="ARBA" id="ARBA00022737"/>
    </source>
</evidence>
<dbReference type="InterPro" id="IPR051984">
    <property type="entry name" value="Alsin"/>
</dbReference>
<dbReference type="InterPro" id="IPR003409">
    <property type="entry name" value="MORN"/>
</dbReference>
<sequence length="1447" mass="164466">MNLWVLNENVEIRREIGESVIKISNIGNHLFLLTINNNLYHGVVEKNEHRQAYIDLEYVRDLKLVDIDSCKEFLFTVNKDGSLFKCRETLEVVNEIELVEEYLCARGHNATKCKQKVQSIAVGEYGKLFITDSGQLWGSGYMPQIGINSEQPKRVHFFIGRFVFSVNVGNDFAIAIVSKQAKNDDADSDEEENFPPNCPKCLSASQLTSPGSLNSMSEVCPLGVKVLGSYDIETTSTSSKNDSSVSSNEKLNDENFDTKVEKNIIFRNTEAAKEFLTRQISRMSSAGEEYLVECTEKPTRILKENMTNVASFVYEGVKTVGDKVVTLSRHVSGSSDCNSVIENNDESRIHKSNSKDEVILSVSQCTSERDLSEHELQGRINFIVKTGSNLLNCEVWTWGNILHGQLGIGDIIKRERPMIITKLSNIGVKKASVQSFHAAVLTLDGRAFIWGQNDHNQVTAENNSDQSSPKLYSSPNQNERVKDIVCGEHFTTLLTNRHNVVYFGKGTRNSFNFHNNNDENNDAENKVNCFTNLLSSKQYTLLNNGRCEDDNILEFINQEQKMLEEMLAVHLHIIKPLQKKNITSSIASLLETLCRTYSDLLYFWVANIQSLIEYSNGLISMGEIIIFKYQEEHVHVYKKYLDTIHNIISVNGFANISKLLEVPAALYKLKSDVFTKKEKNNEEAISTFLSTPAARLDHYTAIIQHLCTEKNKWADFIAYYESNKKQAELTNAFWVNGGKQVEFLKSPDRRLIKDSHKDPINLLGAGRFSSHWFILFNDLFVHFNGSTASQFQLPMIWIEPVQQDENSQQQQQHQISLKMPEDSLTLVATEAEGKIEWYRALQHAVLNCLNKREALQPPMVRSGSHTFVKAGFFKDATYTGRWSQAKMHGYGQVEWPDGKTYAGQFCNNQLNGYGEMTIPNIGCYEGQWKENQKNGLGCLKYSNSDIYQGHFKDGQPHGHGFLRKGNFMASRASFYIGDWVSGSKSGYGVMDDIVAGEKYIGSWSDNKKEGQGIIVTSDGVYYEGNFHQDVFTGHGIMILEDNTHYEGEFKGTGFLNGKGVLTLPSGHTVEGSMTGAWNEGIKINGTFARTLEQKLPKSFETLCTPVHLKWKALFKHCNQVLGIQESKTPETQKIWQNVAVYLSNASSLKRKKSDRKFPNSLNHLDIIPPYGMDKLNMDNYQIVKNYLTKAFESPYHPLGSLLNDLSEAYNTTYGGRAHPLLLKHAITELIFITRRLYEVVRTLFPGLPAYGLDIYIEADDRDYVINYQALLYPIILPKVHHPLFTLFTLNNEEQERQYKRTLVEWNKQSDYTLMAFLSVDQKFFKTEDSFPHSPIKNQVFLEAIETLQQIKSTFSPTDKLLVIIQTVEKMKPVAQDILGKSYIWNMDDLFPLFLYVVVRSRIPDLGSELDFVENFMDPSLESGEMGIMFITLKACYQQILKEKSYIV</sequence>
<evidence type="ECO:0008006" key="8">
    <source>
        <dbReference type="Google" id="ProtNLM"/>
    </source>
</evidence>
<protein>
    <recommendedName>
        <fullName evidence="8">Alsin</fullName>
    </recommendedName>
</protein>
<dbReference type="Pfam" id="PF25383">
    <property type="entry name" value="PH_alsin"/>
    <property type="match status" value="1"/>
</dbReference>
<dbReference type="OrthoDB" id="48314at2759"/>
<dbReference type="Gene3D" id="2.130.10.30">
    <property type="entry name" value="Regulator of chromosome condensation 1/beta-lactamase-inhibitor protein II"/>
    <property type="match status" value="1"/>
</dbReference>
<dbReference type="Pfam" id="PF25389">
    <property type="entry name" value="DH_ALS2"/>
    <property type="match status" value="1"/>
</dbReference>
<name>A0A9P0FJG6_BRAAE</name>
<dbReference type="Gene3D" id="1.20.1050.80">
    <property type="entry name" value="VPS9 domain"/>
    <property type="match status" value="1"/>
</dbReference>
<feature type="domain" description="Alsin helical array" evidence="5">
    <location>
        <begin position="1163"/>
        <end position="1277"/>
    </location>
</feature>
<evidence type="ECO:0000259" key="4">
    <source>
        <dbReference type="Pfam" id="PF25383"/>
    </source>
</evidence>
<feature type="domain" description="Alsin-like PH-like" evidence="4">
    <location>
        <begin position="738"/>
        <end position="851"/>
    </location>
</feature>
<dbReference type="InterPro" id="IPR037191">
    <property type="entry name" value="VPS9_dom_sf"/>
</dbReference>
<dbReference type="InterPro" id="IPR035899">
    <property type="entry name" value="DBL_dom_sf"/>
</dbReference>
<proteinExistence type="predicted"/>
<dbReference type="SUPFAM" id="SSF48065">
    <property type="entry name" value="DBL homology domain (DH-domain)"/>
    <property type="match status" value="1"/>
</dbReference>
<feature type="domain" description="VPS9" evidence="3">
    <location>
        <begin position="1342"/>
        <end position="1441"/>
    </location>
</feature>
<dbReference type="SUPFAM" id="SSF82185">
    <property type="entry name" value="Histone H3 K4-specific methyltransferase SET7/9 N-terminal domain"/>
    <property type="match status" value="2"/>
</dbReference>
<keyword evidence="2" id="KW-0677">Repeat</keyword>
<dbReference type="SMART" id="SM00698">
    <property type="entry name" value="MORN"/>
    <property type="match status" value="8"/>
</dbReference>
<dbReference type="InterPro" id="IPR059093">
    <property type="entry name" value="HA_Alsin"/>
</dbReference>
<dbReference type="Pfam" id="PF25384">
    <property type="entry name" value="Alsin_RLD"/>
    <property type="match status" value="1"/>
</dbReference>
<dbReference type="InterPro" id="IPR057248">
    <property type="entry name" value="Alsin-like_PH"/>
</dbReference>
<accession>A0A9P0FJG6</accession>
<dbReference type="EMBL" id="OV121136">
    <property type="protein sequence ID" value="CAH0557543.1"/>
    <property type="molecule type" value="Genomic_DNA"/>
</dbReference>
<dbReference type="Proteomes" id="UP001154078">
    <property type="component" value="Chromosome 5"/>
</dbReference>
<dbReference type="GO" id="GO:0005085">
    <property type="term" value="F:guanyl-nucleotide exchange factor activity"/>
    <property type="evidence" value="ECO:0007669"/>
    <property type="project" value="UniProtKB-KW"/>
</dbReference>
<evidence type="ECO:0000259" key="5">
    <source>
        <dbReference type="Pfam" id="PF26202"/>
    </source>
</evidence>
<dbReference type="GO" id="GO:0031267">
    <property type="term" value="F:small GTPase binding"/>
    <property type="evidence" value="ECO:0007669"/>
    <property type="project" value="TreeGrafter"/>
</dbReference>
<dbReference type="InterPro" id="IPR009091">
    <property type="entry name" value="RCC1/BLIP-II"/>
</dbReference>
<reference evidence="6" key="1">
    <citation type="submission" date="2021-12" db="EMBL/GenBank/DDBJ databases">
        <authorList>
            <person name="King R."/>
        </authorList>
    </citation>
    <scope>NUCLEOTIDE SEQUENCE</scope>
</reference>